<dbReference type="Pfam" id="PF00135">
    <property type="entry name" value="COesterase"/>
    <property type="match status" value="1"/>
</dbReference>
<dbReference type="InterPro" id="IPR050309">
    <property type="entry name" value="Type-B_Carboxylest/Lipase"/>
</dbReference>
<dbReference type="OrthoDB" id="3200163at2759"/>
<protein>
    <submittedName>
        <fullName evidence="2">Alpha/beta-hydrolase</fullName>
    </submittedName>
</protein>
<gene>
    <name evidence="2" type="ORF">P154DRAFT_546326</name>
</gene>
<evidence type="ECO:0000313" key="3">
    <source>
        <dbReference type="Proteomes" id="UP000799779"/>
    </source>
</evidence>
<dbReference type="InterPro" id="IPR002018">
    <property type="entry name" value="CarbesteraseB"/>
</dbReference>
<reference evidence="2" key="1">
    <citation type="journal article" date="2020" name="Stud. Mycol.">
        <title>101 Dothideomycetes genomes: a test case for predicting lifestyles and emergence of pathogens.</title>
        <authorList>
            <person name="Haridas S."/>
            <person name="Albert R."/>
            <person name="Binder M."/>
            <person name="Bloem J."/>
            <person name="Labutti K."/>
            <person name="Salamov A."/>
            <person name="Andreopoulos B."/>
            <person name="Baker S."/>
            <person name="Barry K."/>
            <person name="Bills G."/>
            <person name="Bluhm B."/>
            <person name="Cannon C."/>
            <person name="Castanera R."/>
            <person name="Culley D."/>
            <person name="Daum C."/>
            <person name="Ezra D."/>
            <person name="Gonzalez J."/>
            <person name="Henrissat B."/>
            <person name="Kuo A."/>
            <person name="Liang C."/>
            <person name="Lipzen A."/>
            <person name="Lutzoni F."/>
            <person name="Magnuson J."/>
            <person name="Mondo S."/>
            <person name="Nolan M."/>
            <person name="Ohm R."/>
            <person name="Pangilinan J."/>
            <person name="Park H.-J."/>
            <person name="Ramirez L."/>
            <person name="Alfaro M."/>
            <person name="Sun H."/>
            <person name="Tritt A."/>
            <person name="Yoshinaga Y."/>
            <person name="Zwiers L.-H."/>
            <person name="Turgeon B."/>
            <person name="Goodwin S."/>
            <person name="Spatafora J."/>
            <person name="Crous P."/>
            <person name="Grigoriev I."/>
        </authorList>
    </citation>
    <scope>NUCLEOTIDE SEQUENCE</scope>
    <source>
        <strain evidence="2">CBS 123094</strain>
    </source>
</reference>
<keyword evidence="3" id="KW-1185">Reference proteome</keyword>
<evidence type="ECO:0000313" key="2">
    <source>
        <dbReference type="EMBL" id="KAF1999310.1"/>
    </source>
</evidence>
<evidence type="ECO:0000259" key="1">
    <source>
        <dbReference type="Pfam" id="PF00135"/>
    </source>
</evidence>
<dbReference type="AlphaFoldDB" id="A0A6A5WBS0"/>
<dbReference type="SUPFAM" id="SSF53474">
    <property type="entry name" value="alpha/beta-Hydrolases"/>
    <property type="match status" value="1"/>
</dbReference>
<accession>A0A6A5WBS0</accession>
<organism evidence="2 3">
    <name type="scientific">Amniculicola lignicola CBS 123094</name>
    <dbReference type="NCBI Taxonomy" id="1392246"/>
    <lineage>
        <taxon>Eukaryota</taxon>
        <taxon>Fungi</taxon>
        <taxon>Dikarya</taxon>
        <taxon>Ascomycota</taxon>
        <taxon>Pezizomycotina</taxon>
        <taxon>Dothideomycetes</taxon>
        <taxon>Pleosporomycetidae</taxon>
        <taxon>Pleosporales</taxon>
        <taxon>Amniculicolaceae</taxon>
        <taxon>Amniculicola</taxon>
    </lineage>
</organism>
<dbReference type="EMBL" id="ML977596">
    <property type="protein sequence ID" value="KAF1999310.1"/>
    <property type="molecule type" value="Genomic_DNA"/>
</dbReference>
<dbReference type="InterPro" id="IPR029058">
    <property type="entry name" value="AB_hydrolase_fold"/>
</dbReference>
<sequence>MPLPKISKPLHHPTLNCKLTGKTSKTTIQYRGIKYASIPGRWEESVSVDTLPVDEKGIFNATTFGPSCPQKKGAQAWDLTLIGNEILEVEEGQGDSEKMNEFECLHVNITVPKGLEEGDAGGEGRAKGRLLPVFVWVHGGGLSMGSNSWPQYDLEKFVARSVQIGKPIIGVAINYRIGVFGFLASRELGVEGNLGFKDQVNAFRWLKMHIRGFGGDPDNITAAGESAGGISLSTLLCADVGERLFDRVAVMSGEVTLRKPRRKRWHEGLYKDQLKMLGLEGLGPEERTGRMRDMSAEEMAEKLPLAQHFCAVVDGIWLKSNVELSMLADGGSEMGKPGWCKEFVIGDCAADGTILKGRILDDPQAHSRLISLLSTHLTPLQSSNLLSAYSLTSPSSSVQTTFGLRNLATELRWYLPSLVVHEGWKSAQRKRARYHFHVLNPFEGMHRRTASHELDVAFLLQHYTDRIPSHLAYVAKQMADLWIGLANGEGLEVYMGSDTWGSGSGDQVIIISDGGVESLSEEDYDDVYRNGRGRILQQLGREVGLDNLWKVADLWQGVRQEEENGIKAKL</sequence>
<dbReference type="GO" id="GO:0016787">
    <property type="term" value="F:hydrolase activity"/>
    <property type="evidence" value="ECO:0007669"/>
    <property type="project" value="UniProtKB-KW"/>
</dbReference>
<dbReference type="PANTHER" id="PTHR11559">
    <property type="entry name" value="CARBOXYLESTERASE"/>
    <property type="match status" value="1"/>
</dbReference>
<feature type="domain" description="Carboxylesterase type B" evidence="1">
    <location>
        <begin position="21"/>
        <end position="462"/>
    </location>
</feature>
<proteinExistence type="predicted"/>
<dbReference type="Gene3D" id="3.40.50.1820">
    <property type="entry name" value="alpha/beta hydrolase"/>
    <property type="match status" value="1"/>
</dbReference>
<dbReference type="Proteomes" id="UP000799779">
    <property type="component" value="Unassembled WGS sequence"/>
</dbReference>
<name>A0A6A5WBS0_9PLEO</name>
<keyword evidence="2" id="KW-0378">Hydrolase</keyword>